<evidence type="ECO:0000256" key="2">
    <source>
        <dbReference type="ARBA" id="ARBA00022676"/>
    </source>
</evidence>
<dbReference type="InterPro" id="IPR050256">
    <property type="entry name" value="Glycosyltransferase_2"/>
</dbReference>
<dbReference type="SUPFAM" id="SSF53448">
    <property type="entry name" value="Nucleotide-diphospho-sugar transferases"/>
    <property type="match status" value="1"/>
</dbReference>
<evidence type="ECO:0000256" key="6">
    <source>
        <dbReference type="ARBA" id="ARBA00023136"/>
    </source>
</evidence>
<feature type="transmembrane region" description="Helical" evidence="7">
    <location>
        <begin position="269"/>
        <end position="293"/>
    </location>
</feature>
<name>A0ABV6Z6P6_UNCC1</name>
<dbReference type="InterPro" id="IPR001173">
    <property type="entry name" value="Glyco_trans_2-like"/>
</dbReference>
<reference evidence="9 10" key="1">
    <citation type="submission" date="2024-09" db="EMBL/GenBank/DDBJ databases">
        <title>Laminarin stimulates single cell rates of sulfate reduction while oxygen inhibits transcriptomic activity in coastal marine sediment.</title>
        <authorList>
            <person name="Lindsay M."/>
            <person name="Orcutt B."/>
            <person name="Emerson D."/>
            <person name="Stepanauskas R."/>
            <person name="D'Angelo T."/>
        </authorList>
    </citation>
    <scope>NUCLEOTIDE SEQUENCE [LARGE SCALE GENOMIC DNA]</scope>
    <source>
        <strain evidence="9">SAG AM-311-K15</strain>
    </source>
</reference>
<evidence type="ECO:0000256" key="5">
    <source>
        <dbReference type="ARBA" id="ARBA00022989"/>
    </source>
</evidence>
<feature type="domain" description="Glycosyltransferase 2-like" evidence="8">
    <location>
        <begin position="9"/>
        <end position="169"/>
    </location>
</feature>
<keyword evidence="3 9" id="KW-0808">Transferase</keyword>
<keyword evidence="2 9" id="KW-0328">Glycosyltransferase</keyword>
<dbReference type="Pfam" id="PF00535">
    <property type="entry name" value="Glycos_transf_2"/>
    <property type="match status" value="1"/>
</dbReference>
<dbReference type="PANTHER" id="PTHR48090">
    <property type="entry name" value="UNDECAPRENYL-PHOSPHATE 4-DEOXY-4-FORMAMIDO-L-ARABINOSE TRANSFERASE-RELATED"/>
    <property type="match status" value="1"/>
</dbReference>
<dbReference type="EC" id="2.4.-.-" evidence="9"/>
<sequence>MPPQATLLSVIIPMYQEEEVAVPCYDRMSSVLTGLGMRFEIIYINDGSSDRTPEILADIAARDERVKVINFSRNFGHQIAISAGLDFARGDVVVIIDADLQDPPELIGDMLQYWRQNYHVVYARRRARKGETWLKLVSAKYFYRLLSVLTDVTIPVDVGDYRLLDRKVVTVLKNMPEKHRFVRGMVSWVGFRQIAVDYVRDKRYAGETKYGLQKTLKFALDGIFSFSSKPLKLIGILGLFTMMAALAVFLLALISWVRSRGQLVPGWATLMAAVIFLGGVQLVALGILGEYMARIYDESKNRPLYIINSTRNIDSQTGDREGSN</sequence>
<dbReference type="Proteomes" id="UP001594351">
    <property type="component" value="Unassembled WGS sequence"/>
</dbReference>
<keyword evidence="10" id="KW-1185">Reference proteome</keyword>
<proteinExistence type="predicted"/>
<keyword evidence="4 7" id="KW-0812">Transmembrane</keyword>
<evidence type="ECO:0000256" key="1">
    <source>
        <dbReference type="ARBA" id="ARBA00004141"/>
    </source>
</evidence>
<dbReference type="CDD" id="cd04187">
    <property type="entry name" value="DPM1_like_bac"/>
    <property type="match status" value="1"/>
</dbReference>
<comment type="caution">
    <text evidence="9">The sequence shown here is derived from an EMBL/GenBank/DDBJ whole genome shotgun (WGS) entry which is preliminary data.</text>
</comment>
<evidence type="ECO:0000256" key="3">
    <source>
        <dbReference type="ARBA" id="ARBA00022679"/>
    </source>
</evidence>
<dbReference type="Gene3D" id="3.90.550.10">
    <property type="entry name" value="Spore Coat Polysaccharide Biosynthesis Protein SpsA, Chain A"/>
    <property type="match status" value="1"/>
</dbReference>
<dbReference type="EMBL" id="JBHPBY010000726">
    <property type="protein sequence ID" value="MFC1854117.1"/>
    <property type="molecule type" value="Genomic_DNA"/>
</dbReference>
<dbReference type="GO" id="GO:0016757">
    <property type="term" value="F:glycosyltransferase activity"/>
    <property type="evidence" value="ECO:0007669"/>
    <property type="project" value="UniProtKB-KW"/>
</dbReference>
<keyword evidence="6 7" id="KW-0472">Membrane</keyword>
<evidence type="ECO:0000313" key="9">
    <source>
        <dbReference type="EMBL" id="MFC1854117.1"/>
    </source>
</evidence>
<evidence type="ECO:0000256" key="4">
    <source>
        <dbReference type="ARBA" id="ARBA00022692"/>
    </source>
</evidence>
<evidence type="ECO:0000256" key="7">
    <source>
        <dbReference type="SAM" id="Phobius"/>
    </source>
</evidence>
<comment type="subcellular location">
    <subcellularLocation>
        <location evidence="1">Membrane</location>
        <topology evidence="1">Multi-pass membrane protein</topology>
    </subcellularLocation>
</comment>
<evidence type="ECO:0000259" key="8">
    <source>
        <dbReference type="Pfam" id="PF00535"/>
    </source>
</evidence>
<accession>A0ABV6Z6P6</accession>
<dbReference type="InterPro" id="IPR029044">
    <property type="entry name" value="Nucleotide-diphossugar_trans"/>
</dbReference>
<dbReference type="PANTHER" id="PTHR48090:SF1">
    <property type="entry name" value="PROPHAGE BACTOPRENOL GLUCOSYL TRANSFERASE HOMOLOG"/>
    <property type="match status" value="1"/>
</dbReference>
<organism evidence="9 10">
    <name type="scientific">candidate division CSSED10-310 bacterium</name>
    <dbReference type="NCBI Taxonomy" id="2855610"/>
    <lineage>
        <taxon>Bacteria</taxon>
        <taxon>Bacteria division CSSED10-310</taxon>
    </lineage>
</organism>
<protein>
    <submittedName>
        <fullName evidence="9">Glycosyltransferase family 2 protein</fullName>
        <ecNumber evidence="9">2.4.-.-</ecNumber>
    </submittedName>
</protein>
<gene>
    <name evidence="9" type="ORF">ACFL27_28370</name>
</gene>
<keyword evidence="5 7" id="KW-1133">Transmembrane helix</keyword>
<feature type="transmembrane region" description="Helical" evidence="7">
    <location>
        <begin position="233"/>
        <end position="257"/>
    </location>
</feature>
<evidence type="ECO:0000313" key="10">
    <source>
        <dbReference type="Proteomes" id="UP001594351"/>
    </source>
</evidence>